<dbReference type="EMBL" id="JAOB01000093">
    <property type="protein sequence ID" value="EUA06935.1"/>
    <property type="molecule type" value="Genomic_DNA"/>
</dbReference>
<dbReference type="InterPro" id="IPR036412">
    <property type="entry name" value="HAD-like_sf"/>
</dbReference>
<gene>
    <name evidence="1" type="ORF">I553_0521</name>
</gene>
<protein>
    <submittedName>
        <fullName evidence="1">HAD-superhydrolase subfamily IIB</fullName>
    </submittedName>
</protein>
<sequence length="48" mass="5032">MFEDALSGVAAGRAGNFGYVVGIDRLGHAEDLRRNGADVVVTDLAELL</sequence>
<organism evidence="1">
    <name type="scientific">Mycobacterium xenopi 4042</name>
    <dbReference type="NCBI Taxonomy" id="1299334"/>
    <lineage>
        <taxon>Bacteria</taxon>
        <taxon>Bacillati</taxon>
        <taxon>Actinomycetota</taxon>
        <taxon>Actinomycetes</taxon>
        <taxon>Mycobacteriales</taxon>
        <taxon>Mycobacteriaceae</taxon>
        <taxon>Mycobacterium</taxon>
    </lineage>
</organism>
<evidence type="ECO:0000313" key="1">
    <source>
        <dbReference type="EMBL" id="EUA06935.1"/>
    </source>
</evidence>
<reference evidence="1" key="1">
    <citation type="submission" date="2014-01" db="EMBL/GenBank/DDBJ databases">
        <authorList>
            <person name="Brown-Elliot B."/>
            <person name="Wallace R."/>
            <person name="Lenaerts A."/>
            <person name="Ordway D."/>
            <person name="DeGroote M.A."/>
            <person name="Parker T."/>
            <person name="Sizemore C."/>
            <person name="Tallon L.J."/>
            <person name="Sadzewicz L.K."/>
            <person name="Sengamalay N."/>
            <person name="Fraser C.M."/>
            <person name="Hine E."/>
            <person name="Shefchek K.A."/>
            <person name="Das S.P."/>
            <person name="Tettelin H."/>
        </authorList>
    </citation>
    <scope>NUCLEOTIDE SEQUENCE [LARGE SCALE GENOMIC DNA]</scope>
    <source>
        <strain evidence="1">4042</strain>
    </source>
</reference>
<proteinExistence type="predicted"/>
<dbReference type="PATRIC" id="fig|1299334.3.peg.10106"/>
<dbReference type="AlphaFoldDB" id="X7YKN0"/>
<dbReference type="Gene3D" id="3.40.50.1000">
    <property type="entry name" value="HAD superfamily/HAD-like"/>
    <property type="match status" value="1"/>
</dbReference>
<dbReference type="InterPro" id="IPR023214">
    <property type="entry name" value="HAD_sf"/>
</dbReference>
<name>X7YKN0_MYCXE</name>
<keyword evidence="1" id="KW-0378">Hydrolase</keyword>
<comment type="caution">
    <text evidence="1">The sequence shown here is derived from an EMBL/GenBank/DDBJ whole genome shotgun (WGS) entry which is preliminary data.</text>
</comment>
<dbReference type="SUPFAM" id="SSF56784">
    <property type="entry name" value="HAD-like"/>
    <property type="match status" value="1"/>
</dbReference>
<dbReference type="GO" id="GO:0016787">
    <property type="term" value="F:hydrolase activity"/>
    <property type="evidence" value="ECO:0007669"/>
    <property type="project" value="UniProtKB-KW"/>
</dbReference>
<accession>X7YKN0</accession>